<keyword evidence="2" id="KW-1185">Reference proteome</keyword>
<evidence type="ECO:0000313" key="2">
    <source>
        <dbReference type="Proteomes" id="UP001596201"/>
    </source>
</evidence>
<dbReference type="InterPro" id="IPR012440">
    <property type="entry name" value="DUF1641"/>
</dbReference>
<name>A0ABD5RDP1_9EURY</name>
<proteinExistence type="predicted"/>
<sequence length="209" mass="21736">MSDSPPQQSTIDAEQLEAAIAENPEAVAAFVDRLDAVNDLLDVLALGTEALDDEMVAELSGTGATLAESADGLATEETVRLAEAVGRNGDDLTEALETVVELQRTGTLDELVALADTVSLATHALDDEMVVSLARTGASLGEVADVASDDDTARGLRTLLGAVGDATRDGEVEPLGPFGLLRSLWTADVRVGLGYAVAVLRNLGRRLRP</sequence>
<dbReference type="Proteomes" id="UP001596201">
    <property type="component" value="Unassembled WGS sequence"/>
</dbReference>
<gene>
    <name evidence="1" type="ORF">ACFPJ5_14265</name>
</gene>
<dbReference type="Pfam" id="PF07849">
    <property type="entry name" value="DUF1641"/>
    <property type="match status" value="1"/>
</dbReference>
<dbReference type="RefSeq" id="WP_227230330.1">
    <property type="nucleotide sequence ID" value="NZ_JAJCVJ010000002.1"/>
</dbReference>
<evidence type="ECO:0000313" key="1">
    <source>
        <dbReference type="EMBL" id="MFC5368096.1"/>
    </source>
</evidence>
<protein>
    <submittedName>
        <fullName evidence="1">DUF1641 domain-containing protein</fullName>
    </submittedName>
</protein>
<dbReference type="EMBL" id="JBHSKX010000002">
    <property type="protein sequence ID" value="MFC5368096.1"/>
    <property type="molecule type" value="Genomic_DNA"/>
</dbReference>
<organism evidence="1 2">
    <name type="scientific">Salinirubrum litoreum</name>
    <dbReference type="NCBI Taxonomy" id="1126234"/>
    <lineage>
        <taxon>Archaea</taxon>
        <taxon>Methanobacteriati</taxon>
        <taxon>Methanobacteriota</taxon>
        <taxon>Stenosarchaea group</taxon>
        <taxon>Halobacteria</taxon>
        <taxon>Halobacteriales</taxon>
        <taxon>Haloferacaceae</taxon>
        <taxon>Salinirubrum</taxon>
    </lineage>
</organism>
<accession>A0ABD5RDP1</accession>
<comment type="caution">
    <text evidence="1">The sequence shown here is derived from an EMBL/GenBank/DDBJ whole genome shotgun (WGS) entry which is preliminary data.</text>
</comment>
<reference evidence="1 2" key="1">
    <citation type="journal article" date="2019" name="Int. J. Syst. Evol. Microbiol.">
        <title>The Global Catalogue of Microorganisms (GCM) 10K type strain sequencing project: providing services to taxonomists for standard genome sequencing and annotation.</title>
        <authorList>
            <consortium name="The Broad Institute Genomics Platform"/>
            <consortium name="The Broad Institute Genome Sequencing Center for Infectious Disease"/>
            <person name="Wu L."/>
            <person name="Ma J."/>
        </authorList>
    </citation>
    <scope>NUCLEOTIDE SEQUENCE [LARGE SCALE GENOMIC DNA]</scope>
    <source>
        <strain evidence="1 2">CGMCC 1.12237</strain>
    </source>
</reference>
<dbReference type="AlphaFoldDB" id="A0ABD5RDP1"/>